<evidence type="ECO:0000313" key="3">
    <source>
        <dbReference type="Proteomes" id="UP000503278"/>
    </source>
</evidence>
<feature type="chain" id="PRO_5029523249" evidence="1">
    <location>
        <begin position="22"/>
        <end position="369"/>
    </location>
</feature>
<keyword evidence="1" id="KW-0732">Signal</keyword>
<dbReference type="Proteomes" id="UP000503278">
    <property type="component" value="Chromosome"/>
</dbReference>
<reference evidence="2 3" key="1">
    <citation type="submission" date="2020-04" db="EMBL/GenBank/DDBJ databases">
        <title>Genome sequencing of novel species.</title>
        <authorList>
            <person name="Heo J."/>
            <person name="Kim S.-J."/>
            <person name="Kim J.-S."/>
            <person name="Hong S.-B."/>
            <person name="Kwon S.-W."/>
        </authorList>
    </citation>
    <scope>NUCLEOTIDE SEQUENCE [LARGE SCALE GENOMIC DNA]</scope>
    <source>
        <strain evidence="2 3">F39-2</strain>
    </source>
</reference>
<sequence length="369" mass="41063">MRLKVLLCALLCAFVIVKAQAQDSKNSVEITPTAGIKIFSAEKNYLKGKFWGTELAYHFNMENNPASYVRIFNIKSIDAVVSYRNMEQVVLNSDPSTKGLLGSTVGVLGRFEFGLLKAGPVQLLFTPGAGLIYSTQTYFTDNKNPIVGSHINIAAQAGLKLFTAITPSTGIQGGIDILHYSNGATRLPNNGVNAYMWSLGLVQKVNQRQSPRSDNELNIPKNSIELGGDIGYRGVFKSKDGHFKSGLYLGYNYRLSKILSLKIGADAGYFYTVFDPSNFVETFQYYGSSYDRWRVGISAGVDVWLGRLAVMANYGHYIHYRTYFPDNQKYWTAGLKYKIKPWVALQVKGYIHGTEADYVGVGPIFNVHW</sequence>
<dbReference type="AlphaFoldDB" id="A0A7L5DV01"/>
<feature type="signal peptide" evidence="1">
    <location>
        <begin position="1"/>
        <end position="21"/>
    </location>
</feature>
<dbReference type="KEGG" id="mrob:HH214_03200"/>
<dbReference type="GO" id="GO:0016787">
    <property type="term" value="F:hydrolase activity"/>
    <property type="evidence" value="ECO:0007669"/>
    <property type="project" value="UniProtKB-KW"/>
</dbReference>
<name>A0A7L5DV01_9SPHI</name>
<evidence type="ECO:0000313" key="2">
    <source>
        <dbReference type="EMBL" id="QJD94955.1"/>
    </source>
</evidence>
<proteinExistence type="predicted"/>
<organism evidence="2 3">
    <name type="scientific">Mucilaginibacter robiniae</name>
    <dbReference type="NCBI Taxonomy" id="2728022"/>
    <lineage>
        <taxon>Bacteria</taxon>
        <taxon>Pseudomonadati</taxon>
        <taxon>Bacteroidota</taxon>
        <taxon>Sphingobacteriia</taxon>
        <taxon>Sphingobacteriales</taxon>
        <taxon>Sphingobacteriaceae</taxon>
        <taxon>Mucilaginibacter</taxon>
    </lineage>
</organism>
<accession>A0A7L5DV01</accession>
<dbReference type="Pfam" id="PF09411">
    <property type="entry name" value="PagL"/>
    <property type="match status" value="1"/>
</dbReference>
<dbReference type="Gene3D" id="2.40.160.20">
    <property type="match status" value="1"/>
</dbReference>
<dbReference type="InterPro" id="IPR018550">
    <property type="entry name" value="Lipid-A_deacylase-rel"/>
</dbReference>
<dbReference type="RefSeq" id="WP_169605972.1">
    <property type="nucleotide sequence ID" value="NZ_CP051682.1"/>
</dbReference>
<keyword evidence="2" id="KW-0378">Hydrolase</keyword>
<evidence type="ECO:0000256" key="1">
    <source>
        <dbReference type="SAM" id="SignalP"/>
    </source>
</evidence>
<protein>
    <submittedName>
        <fullName evidence="2">Acyloxyacyl hydrolase</fullName>
    </submittedName>
</protein>
<gene>
    <name evidence="2" type="ORF">HH214_03200</name>
</gene>
<keyword evidence="3" id="KW-1185">Reference proteome</keyword>
<dbReference type="EMBL" id="CP051682">
    <property type="protein sequence ID" value="QJD94955.1"/>
    <property type="molecule type" value="Genomic_DNA"/>
</dbReference>